<dbReference type="RefSeq" id="WP_249762999.1">
    <property type="nucleotide sequence ID" value="NZ_CAJUXY010000033.1"/>
</dbReference>
<protein>
    <recommendedName>
        <fullName evidence="4">Transposase IS111A/IS1328/IS1533 N-terminal domain-containing protein</fullName>
    </recommendedName>
</protein>
<dbReference type="Proteomes" id="UP001056610">
    <property type="component" value="Chromosome"/>
</dbReference>
<proteinExistence type="predicted"/>
<keyword evidence="3" id="KW-1185">Reference proteome</keyword>
<sequence length="119" mass="12519">MTIVGGLDVHRKQITFDYVDDDGLVHWGQIRPATGATLRRLAEHCPDGDGDFTLGGCTGRGYVVEELAAAGVGVPPLGGLLGKIERPHPSVTRTPGTPSIIMSPGRVSTDPRFRTGGSK</sequence>
<name>A0ABY4QIW7_9MYCO</name>
<evidence type="ECO:0008006" key="4">
    <source>
        <dbReference type="Google" id="ProtNLM"/>
    </source>
</evidence>
<dbReference type="EMBL" id="CP097320">
    <property type="protein sequence ID" value="UQX10962.1"/>
    <property type="molecule type" value="Genomic_DNA"/>
</dbReference>
<evidence type="ECO:0000313" key="3">
    <source>
        <dbReference type="Proteomes" id="UP001056610"/>
    </source>
</evidence>
<gene>
    <name evidence="2" type="ORF">M5I08_24110</name>
</gene>
<feature type="region of interest" description="Disordered" evidence="1">
    <location>
        <begin position="85"/>
        <end position="119"/>
    </location>
</feature>
<accession>A0ABY4QIW7</accession>
<reference evidence="2" key="1">
    <citation type="submission" date="2022-05" db="EMBL/GenBank/DDBJ databases">
        <title>A methanotrophic Mycobacterium dominates a cave microbial ecosystem.</title>
        <authorList>
            <person name="Van Spanning R.J.M."/>
            <person name="Guan Q."/>
            <person name="Melkonian C."/>
            <person name="Gallant J."/>
            <person name="Polerecky L."/>
            <person name="Flot J.-F."/>
            <person name="Brandt B.W."/>
            <person name="Braster M."/>
            <person name="Iturbe Espinoza P."/>
            <person name="Aerts J."/>
            <person name="Meima-Franke M."/>
            <person name="Piersma S.R."/>
            <person name="Bunduc C."/>
            <person name="Ummels R."/>
            <person name="Pain A."/>
            <person name="Fleming E.J."/>
            <person name="van der Wel N."/>
            <person name="Gherman V.D."/>
            <person name="Sarbu S.M."/>
            <person name="Bodelier P.L.E."/>
            <person name="Bitter W."/>
        </authorList>
    </citation>
    <scope>NUCLEOTIDE SEQUENCE</scope>
    <source>
        <strain evidence="2">Sulfur Cave</strain>
    </source>
</reference>
<organism evidence="2 3">
    <name type="scientific">Candidatus Mycobacterium methanotrophicum</name>
    <dbReference type="NCBI Taxonomy" id="2943498"/>
    <lineage>
        <taxon>Bacteria</taxon>
        <taxon>Bacillati</taxon>
        <taxon>Actinomycetota</taxon>
        <taxon>Actinomycetes</taxon>
        <taxon>Mycobacteriales</taxon>
        <taxon>Mycobacteriaceae</taxon>
        <taxon>Mycobacterium</taxon>
    </lineage>
</organism>
<evidence type="ECO:0000256" key="1">
    <source>
        <dbReference type="SAM" id="MobiDB-lite"/>
    </source>
</evidence>
<evidence type="ECO:0000313" key="2">
    <source>
        <dbReference type="EMBL" id="UQX10962.1"/>
    </source>
</evidence>